<evidence type="ECO:0000313" key="7">
    <source>
        <dbReference type="EMBL" id="NMK54123.1"/>
    </source>
</evidence>
<dbReference type="PANTHER" id="PTHR13748:SF62">
    <property type="entry name" value="COBW DOMAIN-CONTAINING PROTEIN"/>
    <property type="match status" value="1"/>
</dbReference>
<dbReference type="InterPro" id="IPR011629">
    <property type="entry name" value="CobW-like_C"/>
</dbReference>
<dbReference type="InterPro" id="IPR036627">
    <property type="entry name" value="CobW-likC_sf"/>
</dbReference>
<dbReference type="RefSeq" id="WP_030059123.1">
    <property type="nucleotide sequence ID" value="NZ_AP014956.1"/>
</dbReference>
<dbReference type="Gene3D" id="3.40.50.300">
    <property type="entry name" value="P-loop containing nucleotide triphosphate hydrolases"/>
    <property type="match status" value="1"/>
</dbReference>
<evidence type="ECO:0000256" key="5">
    <source>
        <dbReference type="ARBA" id="ARBA00049117"/>
    </source>
</evidence>
<evidence type="ECO:0000313" key="8">
    <source>
        <dbReference type="EMBL" id="NMK97320.1"/>
    </source>
</evidence>
<name>A0A7X9ZGW9_STACP</name>
<comment type="catalytic activity">
    <reaction evidence="5">
        <text>GTP + H2O = GDP + phosphate + H(+)</text>
        <dbReference type="Rhea" id="RHEA:19669"/>
        <dbReference type="ChEBI" id="CHEBI:15377"/>
        <dbReference type="ChEBI" id="CHEBI:15378"/>
        <dbReference type="ChEBI" id="CHEBI:37565"/>
        <dbReference type="ChEBI" id="CHEBI:43474"/>
        <dbReference type="ChEBI" id="CHEBI:58189"/>
    </reaction>
    <physiologicalReaction direction="left-to-right" evidence="5">
        <dbReference type="Rhea" id="RHEA:19670"/>
    </physiologicalReaction>
</comment>
<dbReference type="GO" id="GO:0000166">
    <property type="term" value="F:nucleotide binding"/>
    <property type="evidence" value="ECO:0007669"/>
    <property type="project" value="UniProtKB-KW"/>
</dbReference>
<evidence type="ECO:0000313" key="10">
    <source>
        <dbReference type="Proteomes" id="UP000550736"/>
    </source>
</evidence>
<accession>A0A7X9ZGW9</accession>
<evidence type="ECO:0000259" key="6">
    <source>
        <dbReference type="SMART" id="SM00833"/>
    </source>
</evidence>
<dbReference type="GeneID" id="93670213"/>
<gene>
    <name evidence="8" type="ORF">HHM13_04285</name>
    <name evidence="7" type="ORF">HHM24_05060</name>
</gene>
<comment type="similarity">
    <text evidence="4">Belongs to the SIMIBI class G3E GTPase family. ZNG1 subfamily.</text>
</comment>
<reference evidence="9 10" key="1">
    <citation type="submission" date="2020-04" db="EMBL/GenBank/DDBJ databases">
        <title>The Epidemiology and Molecular Characteristics of Linezolid-Resistant Staphylococcus capitis in Huashan Hospital, Shanghai.</title>
        <authorList>
            <person name="Ding L."/>
            <person name="Li P."/>
            <person name="Yang Y."/>
            <person name="Lin D."/>
            <person name="Xu X."/>
        </authorList>
    </citation>
    <scope>NUCLEOTIDE SEQUENCE [LARGE SCALE GENOMIC DNA]</scope>
    <source>
        <strain evidence="8 10">12-86</strain>
        <strain evidence="7 9">17-84</strain>
    </source>
</reference>
<dbReference type="SUPFAM" id="SSF90002">
    <property type="entry name" value="Hypothetical protein YjiA, C-terminal domain"/>
    <property type="match status" value="1"/>
</dbReference>
<evidence type="ECO:0000256" key="2">
    <source>
        <dbReference type="ARBA" id="ARBA00022801"/>
    </source>
</evidence>
<dbReference type="SMART" id="SM00833">
    <property type="entry name" value="CobW_C"/>
    <property type="match status" value="1"/>
</dbReference>
<feature type="domain" description="CobW C-terminal" evidence="6">
    <location>
        <begin position="220"/>
        <end position="306"/>
    </location>
</feature>
<keyword evidence="9" id="KW-1185">Reference proteome</keyword>
<evidence type="ECO:0000256" key="4">
    <source>
        <dbReference type="ARBA" id="ARBA00034320"/>
    </source>
</evidence>
<keyword evidence="3" id="KW-0143">Chaperone</keyword>
<dbReference type="InterPro" id="IPR051316">
    <property type="entry name" value="Zinc-reg_GTPase_activator"/>
</dbReference>
<dbReference type="InterPro" id="IPR003495">
    <property type="entry name" value="CobW/HypB/UreG_nucleotide-bd"/>
</dbReference>
<dbReference type="Pfam" id="PF02492">
    <property type="entry name" value="cobW"/>
    <property type="match status" value="1"/>
</dbReference>
<evidence type="ECO:0000256" key="1">
    <source>
        <dbReference type="ARBA" id="ARBA00022741"/>
    </source>
</evidence>
<dbReference type="PANTHER" id="PTHR13748">
    <property type="entry name" value="COBW-RELATED"/>
    <property type="match status" value="1"/>
</dbReference>
<dbReference type="EMBL" id="JABBMI010000057">
    <property type="protein sequence ID" value="NMK54123.1"/>
    <property type="molecule type" value="Genomic_DNA"/>
</dbReference>
<dbReference type="GO" id="GO:0016787">
    <property type="term" value="F:hydrolase activity"/>
    <property type="evidence" value="ECO:0007669"/>
    <property type="project" value="UniProtKB-KW"/>
</dbReference>
<evidence type="ECO:0000256" key="3">
    <source>
        <dbReference type="ARBA" id="ARBA00023186"/>
    </source>
</evidence>
<dbReference type="Pfam" id="PF07683">
    <property type="entry name" value="CobW_C"/>
    <property type="match status" value="1"/>
</dbReference>
<protein>
    <submittedName>
        <fullName evidence="8">GTP-binding protein</fullName>
    </submittedName>
</protein>
<dbReference type="InterPro" id="IPR027417">
    <property type="entry name" value="P-loop_NTPase"/>
</dbReference>
<dbReference type="CDD" id="cd03112">
    <property type="entry name" value="CobW-like"/>
    <property type="match status" value="1"/>
</dbReference>
<dbReference type="GO" id="GO:0005737">
    <property type="term" value="C:cytoplasm"/>
    <property type="evidence" value="ECO:0007669"/>
    <property type="project" value="TreeGrafter"/>
</dbReference>
<dbReference type="SUPFAM" id="SSF52540">
    <property type="entry name" value="P-loop containing nucleoside triphosphate hydrolases"/>
    <property type="match status" value="1"/>
</dbReference>
<proteinExistence type="inferred from homology"/>
<keyword evidence="1" id="KW-0547">Nucleotide-binding</keyword>
<keyword evidence="2" id="KW-0378">Hydrolase</keyword>
<dbReference type="Proteomes" id="UP000550736">
    <property type="component" value="Unassembled WGS sequence"/>
</dbReference>
<comment type="caution">
    <text evidence="8">The sequence shown here is derived from an EMBL/GenBank/DDBJ whole genome shotgun (WGS) entry which is preliminary data.</text>
</comment>
<evidence type="ECO:0000313" key="9">
    <source>
        <dbReference type="Proteomes" id="UP000538955"/>
    </source>
</evidence>
<dbReference type="Proteomes" id="UP000538955">
    <property type="component" value="Unassembled WGS sequence"/>
</dbReference>
<dbReference type="AlphaFoldDB" id="A0A7X9ZGW9"/>
<dbReference type="Gene3D" id="3.30.1220.10">
    <property type="entry name" value="CobW-like, C-terminal domain"/>
    <property type="match status" value="1"/>
</dbReference>
<dbReference type="EMBL" id="JABBLX010000008">
    <property type="protein sequence ID" value="NMK97320.1"/>
    <property type="molecule type" value="Genomic_DNA"/>
</dbReference>
<sequence length="308" mass="35282">MRNNKDEKITISIISGFLGSGKTTLLTHYISEILKTDEKVKVIMNEFGSLDVDGNHLSNIVDVRSILNGCVCCDLKIDLVNQIESLVQGNETDHIIIEATGIAHPIEIIMACQDPRIVKYVRQPQVIGVVDAERFINRMQYSESTMRLMEEQLEVSHILIVNKTDLISEDKQQQLKDELNLINAQVPIILTSYGKVNIDEISQFRDDLVTTHTHSHHHGINSMQYTFSGPIDRQLFYQFILRLPDNVLRLKGYVQFRDTPNETYEFQYAYGMPDYGVIDKDLPLTIVIIGEQLDVNRLKNKLDMIQFS</sequence>
<organism evidence="8 10">
    <name type="scientific">Staphylococcus capitis</name>
    <dbReference type="NCBI Taxonomy" id="29388"/>
    <lineage>
        <taxon>Bacteria</taxon>
        <taxon>Bacillati</taxon>
        <taxon>Bacillota</taxon>
        <taxon>Bacilli</taxon>
        <taxon>Bacillales</taxon>
        <taxon>Staphylococcaceae</taxon>
        <taxon>Staphylococcus</taxon>
    </lineage>
</organism>